<dbReference type="Proteomes" id="UP000824002">
    <property type="component" value="Unassembled WGS sequence"/>
</dbReference>
<reference evidence="1" key="1">
    <citation type="submission" date="2020-10" db="EMBL/GenBank/DDBJ databases">
        <authorList>
            <person name="Gilroy R."/>
        </authorList>
    </citation>
    <scope>NUCLEOTIDE SEQUENCE</scope>
    <source>
        <strain evidence="1">CHK199-13235</strain>
    </source>
</reference>
<dbReference type="EMBL" id="DVJP01000077">
    <property type="protein sequence ID" value="HIS77513.1"/>
    <property type="molecule type" value="Genomic_DNA"/>
</dbReference>
<proteinExistence type="predicted"/>
<protein>
    <submittedName>
        <fullName evidence="1">Uncharacterized protein</fullName>
    </submittedName>
</protein>
<sequence length="60" mass="7188">MVNIAEKSRAEYMKLRRISKKTFSVVVEREKMERFEQKLRAEGKTKAEWLNAKIDEELSK</sequence>
<name>A0A9D1K1W6_9FIRM</name>
<gene>
    <name evidence="1" type="ORF">IAB51_12005</name>
</gene>
<organism evidence="1 2">
    <name type="scientific">Candidatus Merdivicinus excrementipullorum</name>
    <dbReference type="NCBI Taxonomy" id="2840867"/>
    <lineage>
        <taxon>Bacteria</taxon>
        <taxon>Bacillati</taxon>
        <taxon>Bacillota</taxon>
        <taxon>Clostridia</taxon>
        <taxon>Eubacteriales</taxon>
        <taxon>Oscillospiraceae</taxon>
        <taxon>Oscillospiraceae incertae sedis</taxon>
        <taxon>Candidatus Merdivicinus</taxon>
    </lineage>
</organism>
<evidence type="ECO:0000313" key="1">
    <source>
        <dbReference type="EMBL" id="HIS77513.1"/>
    </source>
</evidence>
<dbReference type="AlphaFoldDB" id="A0A9D1K1W6"/>
<accession>A0A9D1K1W6</accession>
<evidence type="ECO:0000313" key="2">
    <source>
        <dbReference type="Proteomes" id="UP000824002"/>
    </source>
</evidence>
<reference evidence="1" key="2">
    <citation type="journal article" date="2021" name="PeerJ">
        <title>Extensive microbial diversity within the chicken gut microbiome revealed by metagenomics and culture.</title>
        <authorList>
            <person name="Gilroy R."/>
            <person name="Ravi A."/>
            <person name="Getino M."/>
            <person name="Pursley I."/>
            <person name="Horton D.L."/>
            <person name="Alikhan N.F."/>
            <person name="Baker D."/>
            <person name="Gharbi K."/>
            <person name="Hall N."/>
            <person name="Watson M."/>
            <person name="Adriaenssens E.M."/>
            <person name="Foster-Nyarko E."/>
            <person name="Jarju S."/>
            <person name="Secka A."/>
            <person name="Antonio M."/>
            <person name="Oren A."/>
            <person name="Chaudhuri R.R."/>
            <person name="La Ragione R."/>
            <person name="Hildebrand F."/>
            <person name="Pallen M.J."/>
        </authorList>
    </citation>
    <scope>NUCLEOTIDE SEQUENCE</scope>
    <source>
        <strain evidence="1">CHK199-13235</strain>
    </source>
</reference>
<comment type="caution">
    <text evidence="1">The sequence shown here is derived from an EMBL/GenBank/DDBJ whole genome shotgun (WGS) entry which is preliminary data.</text>
</comment>